<protein>
    <submittedName>
        <fullName evidence="3">Glycosyltransferase</fullName>
    </submittedName>
</protein>
<dbReference type="PANTHER" id="PTHR43685:SF3">
    <property type="entry name" value="SLR2126 PROTEIN"/>
    <property type="match status" value="1"/>
</dbReference>
<evidence type="ECO:0000313" key="3">
    <source>
        <dbReference type="EMBL" id="HGU32756.1"/>
    </source>
</evidence>
<keyword evidence="3" id="KW-0808">Transferase</keyword>
<keyword evidence="1" id="KW-1133">Transmembrane helix</keyword>
<dbReference type="InterPro" id="IPR001173">
    <property type="entry name" value="Glyco_trans_2-like"/>
</dbReference>
<evidence type="ECO:0000259" key="2">
    <source>
        <dbReference type="Pfam" id="PF00535"/>
    </source>
</evidence>
<organism evidence="3">
    <name type="scientific">Desulfatirhabdium butyrativorans</name>
    <dbReference type="NCBI Taxonomy" id="340467"/>
    <lineage>
        <taxon>Bacteria</taxon>
        <taxon>Pseudomonadati</taxon>
        <taxon>Thermodesulfobacteriota</taxon>
        <taxon>Desulfobacteria</taxon>
        <taxon>Desulfobacterales</taxon>
        <taxon>Desulfatirhabdiaceae</taxon>
        <taxon>Desulfatirhabdium</taxon>
    </lineage>
</organism>
<evidence type="ECO:0000256" key="1">
    <source>
        <dbReference type="SAM" id="Phobius"/>
    </source>
</evidence>
<dbReference type="SUPFAM" id="SSF53448">
    <property type="entry name" value="Nucleotide-diphospho-sugar transferases"/>
    <property type="match status" value="1"/>
</dbReference>
<gene>
    <name evidence="3" type="ORF">ENS29_07865</name>
</gene>
<keyword evidence="1" id="KW-0472">Membrane</keyword>
<dbReference type="Pfam" id="PF00535">
    <property type="entry name" value="Glycos_transf_2"/>
    <property type="match status" value="1"/>
</dbReference>
<dbReference type="InterPro" id="IPR029044">
    <property type="entry name" value="Nucleotide-diphossugar_trans"/>
</dbReference>
<dbReference type="EMBL" id="DSUH01000186">
    <property type="protein sequence ID" value="HGU32756.1"/>
    <property type="molecule type" value="Genomic_DNA"/>
</dbReference>
<dbReference type="Gene3D" id="3.90.550.10">
    <property type="entry name" value="Spore Coat Polysaccharide Biosynthesis Protein SpsA, Chain A"/>
    <property type="match status" value="1"/>
</dbReference>
<feature type="domain" description="Glycosyltransferase 2-like" evidence="2">
    <location>
        <begin position="27"/>
        <end position="134"/>
    </location>
</feature>
<sequence>MIEGLPDNLSREIHLMCCKDQPAFLVSVIIPTFNRAEHTCRCIASVLEQDWPAVEIVVVDDHSTDDTPNTVAARYPQVRLIRAPRRLGPAHLRNIGIRAAAGDFLLFLDSDIVLQRPSLIRDQVMRLQDDPTLGQVGGEIPVHLGISDRARGKRLDRLGNNHPVVSTPSDGGRLCDYLATCNVMVRRQTAWDVGGFDPYFIFGGEDVDFGWRIQRRLGLRNLVDFRLSAHHLHAATGRYPDETMRYHLTRVRFTLKHFEPLHNVFLLWIDVLRAMVFYGLLLPKLVIKRMRNEPIVRDNLLGGWNLIRAYLPNVRRYGRIRNSRTTDFLAPEEMRRYEQWIERTSEAHAS</sequence>
<dbReference type="InterPro" id="IPR050834">
    <property type="entry name" value="Glycosyltransf_2"/>
</dbReference>
<feature type="transmembrane region" description="Helical" evidence="1">
    <location>
        <begin position="265"/>
        <end position="287"/>
    </location>
</feature>
<keyword evidence="1" id="KW-0812">Transmembrane</keyword>
<reference evidence="3" key="1">
    <citation type="journal article" date="2020" name="mSystems">
        <title>Genome- and Community-Level Interaction Insights into Carbon Utilization and Element Cycling Functions of Hydrothermarchaeota in Hydrothermal Sediment.</title>
        <authorList>
            <person name="Zhou Z."/>
            <person name="Liu Y."/>
            <person name="Xu W."/>
            <person name="Pan J."/>
            <person name="Luo Z.H."/>
            <person name="Li M."/>
        </authorList>
    </citation>
    <scope>NUCLEOTIDE SEQUENCE [LARGE SCALE GENOMIC DNA]</scope>
    <source>
        <strain evidence="3">SpSt-477</strain>
    </source>
</reference>
<dbReference type="AlphaFoldDB" id="A0A7C4RRP2"/>
<name>A0A7C4RRP2_9BACT</name>
<proteinExistence type="predicted"/>
<accession>A0A7C4RRP2</accession>
<dbReference type="GO" id="GO:0016740">
    <property type="term" value="F:transferase activity"/>
    <property type="evidence" value="ECO:0007669"/>
    <property type="project" value="UniProtKB-KW"/>
</dbReference>
<comment type="caution">
    <text evidence="3">The sequence shown here is derived from an EMBL/GenBank/DDBJ whole genome shotgun (WGS) entry which is preliminary data.</text>
</comment>
<dbReference type="PANTHER" id="PTHR43685">
    <property type="entry name" value="GLYCOSYLTRANSFERASE"/>
    <property type="match status" value="1"/>
</dbReference>